<dbReference type="PANTHER" id="PTHR43138">
    <property type="entry name" value="ACETYLTRANSFERASE, GNAT FAMILY"/>
    <property type="match status" value="1"/>
</dbReference>
<proteinExistence type="predicted"/>
<dbReference type="Pfam" id="PF00583">
    <property type="entry name" value="Acetyltransf_1"/>
    <property type="match status" value="1"/>
</dbReference>
<accession>A0A9D1DS90</accession>
<reference evidence="2" key="2">
    <citation type="journal article" date="2021" name="PeerJ">
        <title>Extensive microbial diversity within the chicken gut microbiome revealed by metagenomics and culture.</title>
        <authorList>
            <person name="Gilroy R."/>
            <person name="Ravi A."/>
            <person name="Getino M."/>
            <person name="Pursley I."/>
            <person name="Horton D.L."/>
            <person name="Alikhan N.F."/>
            <person name="Baker D."/>
            <person name="Gharbi K."/>
            <person name="Hall N."/>
            <person name="Watson M."/>
            <person name="Adriaenssens E.M."/>
            <person name="Foster-Nyarko E."/>
            <person name="Jarju S."/>
            <person name="Secka A."/>
            <person name="Antonio M."/>
            <person name="Oren A."/>
            <person name="Chaudhuri R.R."/>
            <person name="La Ragione R."/>
            <person name="Hildebrand F."/>
            <person name="Pallen M.J."/>
        </authorList>
    </citation>
    <scope>NUCLEOTIDE SEQUENCE</scope>
    <source>
        <strain evidence="2">ChiSjej1B19-7085</strain>
    </source>
</reference>
<dbReference type="Proteomes" id="UP000886785">
    <property type="component" value="Unassembled WGS sequence"/>
</dbReference>
<gene>
    <name evidence="2" type="ORF">IAA54_10780</name>
</gene>
<organism evidence="2 3">
    <name type="scientific">Candidatus Gallacutalibacter pullicola</name>
    <dbReference type="NCBI Taxonomy" id="2840830"/>
    <lineage>
        <taxon>Bacteria</taxon>
        <taxon>Bacillati</taxon>
        <taxon>Bacillota</taxon>
        <taxon>Clostridia</taxon>
        <taxon>Eubacteriales</taxon>
        <taxon>Candidatus Gallacutalibacter</taxon>
    </lineage>
</organism>
<dbReference type="Gene3D" id="3.40.630.30">
    <property type="match status" value="1"/>
</dbReference>
<comment type="caution">
    <text evidence="2">The sequence shown here is derived from an EMBL/GenBank/DDBJ whole genome shotgun (WGS) entry which is preliminary data.</text>
</comment>
<dbReference type="PANTHER" id="PTHR43138:SF1">
    <property type="entry name" value="N-ACETYLTRANSFERASE ACA1"/>
    <property type="match status" value="1"/>
</dbReference>
<dbReference type="EMBL" id="DVHF01000136">
    <property type="protein sequence ID" value="HIR58139.1"/>
    <property type="molecule type" value="Genomic_DNA"/>
</dbReference>
<evidence type="ECO:0000259" key="1">
    <source>
        <dbReference type="PROSITE" id="PS51186"/>
    </source>
</evidence>
<dbReference type="PROSITE" id="PS51186">
    <property type="entry name" value="GNAT"/>
    <property type="match status" value="1"/>
</dbReference>
<dbReference type="SUPFAM" id="SSF55729">
    <property type="entry name" value="Acyl-CoA N-acyltransferases (Nat)"/>
    <property type="match status" value="1"/>
</dbReference>
<dbReference type="AlphaFoldDB" id="A0A9D1DS90"/>
<name>A0A9D1DS90_9FIRM</name>
<dbReference type="InterPro" id="IPR052742">
    <property type="entry name" value="Mito_N-acetyltransferase"/>
</dbReference>
<reference evidence="2" key="1">
    <citation type="submission" date="2020-10" db="EMBL/GenBank/DDBJ databases">
        <authorList>
            <person name="Gilroy R."/>
        </authorList>
    </citation>
    <scope>NUCLEOTIDE SEQUENCE</scope>
    <source>
        <strain evidence="2">ChiSjej1B19-7085</strain>
    </source>
</reference>
<dbReference type="InterPro" id="IPR000182">
    <property type="entry name" value="GNAT_dom"/>
</dbReference>
<evidence type="ECO:0000313" key="2">
    <source>
        <dbReference type="EMBL" id="HIR58139.1"/>
    </source>
</evidence>
<protein>
    <submittedName>
        <fullName evidence="2">GNAT family N-acetyltransferase</fullName>
    </submittedName>
</protein>
<sequence>MEIIVRGFREEDIPAMTRIWNEVVEDGIAFPQEESLTEETGAAFFTGQSHCGVAAEVSSGEIMGLYILHPNNVGRCGHICNTSYAVASASRGNGIGGKLVRDSLDKARSLGFRIMQFNAVVASNTYARRLYEGLGFVQLGVIPKGFRMKDGTYQDICPYYIEL</sequence>
<feature type="domain" description="N-acetyltransferase" evidence="1">
    <location>
        <begin position="3"/>
        <end position="160"/>
    </location>
</feature>
<dbReference type="InterPro" id="IPR016181">
    <property type="entry name" value="Acyl_CoA_acyltransferase"/>
</dbReference>
<dbReference type="GO" id="GO:0016747">
    <property type="term" value="F:acyltransferase activity, transferring groups other than amino-acyl groups"/>
    <property type="evidence" value="ECO:0007669"/>
    <property type="project" value="InterPro"/>
</dbReference>
<evidence type="ECO:0000313" key="3">
    <source>
        <dbReference type="Proteomes" id="UP000886785"/>
    </source>
</evidence>